<evidence type="ECO:0000256" key="5">
    <source>
        <dbReference type="ARBA" id="ARBA00019541"/>
    </source>
</evidence>
<dbReference type="InterPro" id="IPR030225">
    <property type="entry name" value="SCAP"/>
</dbReference>
<keyword evidence="14" id="KW-0446">Lipid-binding</keyword>
<dbReference type="Proteomes" id="UP001162162">
    <property type="component" value="Unassembled WGS sequence"/>
</dbReference>
<evidence type="ECO:0000313" key="24">
    <source>
        <dbReference type="Proteomes" id="UP001162162"/>
    </source>
</evidence>
<dbReference type="GO" id="GO:0000139">
    <property type="term" value="C:Golgi membrane"/>
    <property type="evidence" value="ECO:0007669"/>
    <property type="project" value="UniProtKB-SubCell"/>
</dbReference>
<dbReference type="GO" id="GO:0032934">
    <property type="term" value="F:sterol binding"/>
    <property type="evidence" value="ECO:0007669"/>
    <property type="project" value="InterPro"/>
</dbReference>
<dbReference type="GO" id="GO:0032933">
    <property type="term" value="P:SREBP signaling pathway"/>
    <property type="evidence" value="ECO:0007669"/>
    <property type="project" value="InterPro"/>
</dbReference>
<keyword evidence="7 20" id="KW-0853">WD repeat</keyword>
<dbReference type="GO" id="GO:0012507">
    <property type="term" value="C:ER to Golgi transport vesicle membrane"/>
    <property type="evidence" value="ECO:0007669"/>
    <property type="project" value="UniProtKB-SubCell"/>
</dbReference>
<evidence type="ECO:0000256" key="4">
    <source>
        <dbReference type="ARBA" id="ARBA00007410"/>
    </source>
</evidence>
<reference evidence="23" key="1">
    <citation type="journal article" date="2023" name="Insect Mol. Biol.">
        <title>Genome sequencing provides insights into the evolution of gene families encoding plant cell wall-degrading enzymes in longhorned beetles.</title>
        <authorList>
            <person name="Shin N.R."/>
            <person name="Okamura Y."/>
            <person name="Kirsch R."/>
            <person name="Pauchet Y."/>
        </authorList>
    </citation>
    <scope>NUCLEOTIDE SEQUENCE</scope>
    <source>
        <strain evidence="23">AMC_N1</strain>
    </source>
</reference>
<feature type="transmembrane region" description="Helical" evidence="21">
    <location>
        <begin position="834"/>
        <end position="856"/>
    </location>
</feature>
<dbReference type="Pfam" id="PF12349">
    <property type="entry name" value="Sterol-sensing"/>
    <property type="match status" value="1"/>
</dbReference>
<evidence type="ECO:0000256" key="12">
    <source>
        <dbReference type="ARBA" id="ARBA00023034"/>
    </source>
</evidence>
<dbReference type="GO" id="GO:0005789">
    <property type="term" value="C:endoplasmic reticulum membrane"/>
    <property type="evidence" value="ECO:0007669"/>
    <property type="project" value="UniProtKB-SubCell"/>
</dbReference>
<evidence type="ECO:0000256" key="7">
    <source>
        <dbReference type="ARBA" id="ARBA00022574"/>
    </source>
</evidence>
<dbReference type="GO" id="GO:0045540">
    <property type="term" value="P:regulation of cholesterol biosynthetic process"/>
    <property type="evidence" value="ECO:0007669"/>
    <property type="project" value="TreeGrafter"/>
</dbReference>
<keyword evidence="13" id="KW-0443">Lipid metabolism</keyword>
<comment type="caution">
    <text evidence="23">The sequence shown here is derived from an EMBL/GenBank/DDBJ whole genome shotgun (WGS) entry which is preliminary data.</text>
</comment>
<feature type="transmembrane region" description="Helical" evidence="21">
    <location>
        <begin position="661"/>
        <end position="679"/>
    </location>
</feature>
<evidence type="ECO:0000256" key="20">
    <source>
        <dbReference type="PROSITE-ProRule" id="PRU00221"/>
    </source>
</evidence>
<evidence type="ECO:0000259" key="22">
    <source>
        <dbReference type="PROSITE" id="PS50156"/>
    </source>
</evidence>
<evidence type="ECO:0000256" key="2">
    <source>
        <dbReference type="ARBA" id="ARBA00004557"/>
    </source>
</evidence>
<name>A0AAV8Z3Y3_9CUCU</name>
<evidence type="ECO:0000256" key="13">
    <source>
        <dbReference type="ARBA" id="ARBA00023098"/>
    </source>
</evidence>
<keyword evidence="24" id="KW-1185">Reference proteome</keyword>
<feature type="domain" description="SSD" evidence="22">
    <location>
        <begin position="443"/>
        <end position="580"/>
    </location>
</feature>
<evidence type="ECO:0000256" key="11">
    <source>
        <dbReference type="ARBA" id="ARBA00022989"/>
    </source>
</evidence>
<protein>
    <recommendedName>
        <fullName evidence="5">Sterol regulatory element-binding protein cleavage-activating protein</fullName>
    </recommendedName>
</protein>
<dbReference type="SUPFAM" id="SSF50978">
    <property type="entry name" value="WD40 repeat-like"/>
    <property type="match status" value="1"/>
</dbReference>
<feature type="repeat" description="WD" evidence="20">
    <location>
        <begin position="893"/>
        <end position="932"/>
    </location>
</feature>
<dbReference type="SUPFAM" id="SSF82866">
    <property type="entry name" value="Multidrug efflux transporter AcrB transmembrane domain"/>
    <property type="match status" value="1"/>
</dbReference>
<dbReference type="InterPro" id="IPR036322">
    <property type="entry name" value="WD40_repeat_dom_sf"/>
</dbReference>
<keyword evidence="17" id="KW-0325">Glycoprotein</keyword>
<dbReference type="Pfam" id="PF24006">
    <property type="entry name" value="SCAP_N"/>
    <property type="match status" value="1"/>
</dbReference>
<keyword evidence="16" id="KW-1207">Sterol metabolism</keyword>
<dbReference type="GO" id="GO:0032936">
    <property type="term" value="C:SREBP-SCAP complex"/>
    <property type="evidence" value="ECO:0007669"/>
    <property type="project" value="TreeGrafter"/>
</dbReference>
<evidence type="ECO:0000256" key="16">
    <source>
        <dbReference type="ARBA" id="ARBA00023166"/>
    </source>
</evidence>
<dbReference type="InterPro" id="IPR057041">
    <property type="entry name" value="SCAP_N"/>
</dbReference>
<dbReference type="InterPro" id="IPR000731">
    <property type="entry name" value="SSD"/>
</dbReference>
<feature type="transmembrane region" description="Helical" evidence="21">
    <location>
        <begin position="534"/>
        <end position="552"/>
    </location>
</feature>
<keyword evidence="18" id="KW-0753">Steroid metabolism</keyword>
<dbReference type="InterPro" id="IPR057042">
    <property type="entry name" value="Beta-prop_SCAP"/>
</dbReference>
<feature type="transmembrane region" description="Helical" evidence="21">
    <location>
        <begin position="487"/>
        <end position="513"/>
    </location>
</feature>
<evidence type="ECO:0000256" key="6">
    <source>
        <dbReference type="ARBA" id="ARBA00022548"/>
    </source>
</evidence>
<evidence type="ECO:0000256" key="17">
    <source>
        <dbReference type="ARBA" id="ARBA00023180"/>
    </source>
</evidence>
<keyword evidence="10" id="KW-0256">Endoplasmic reticulum</keyword>
<dbReference type="Gene3D" id="2.130.10.10">
    <property type="entry name" value="YVTN repeat-like/Quinoprotein amine dehydrogenase"/>
    <property type="match status" value="2"/>
</dbReference>
<evidence type="ECO:0000256" key="19">
    <source>
        <dbReference type="ARBA" id="ARBA00045958"/>
    </source>
</evidence>
<evidence type="ECO:0000256" key="3">
    <source>
        <dbReference type="ARBA" id="ARBA00004653"/>
    </source>
</evidence>
<evidence type="ECO:0000256" key="18">
    <source>
        <dbReference type="ARBA" id="ARBA00023221"/>
    </source>
</evidence>
<proteinExistence type="inferred from homology"/>
<dbReference type="InterPro" id="IPR053958">
    <property type="entry name" value="HMGCR/SNAP/NPC1-like_SSD"/>
</dbReference>
<feature type="repeat" description="WD" evidence="20">
    <location>
        <begin position="1285"/>
        <end position="1324"/>
    </location>
</feature>
<feature type="transmembrane region" description="Helical" evidence="21">
    <location>
        <begin position="450"/>
        <end position="475"/>
    </location>
</feature>
<organism evidence="23 24">
    <name type="scientific">Aromia moschata</name>
    <dbReference type="NCBI Taxonomy" id="1265417"/>
    <lineage>
        <taxon>Eukaryota</taxon>
        <taxon>Metazoa</taxon>
        <taxon>Ecdysozoa</taxon>
        <taxon>Arthropoda</taxon>
        <taxon>Hexapoda</taxon>
        <taxon>Insecta</taxon>
        <taxon>Pterygota</taxon>
        <taxon>Neoptera</taxon>
        <taxon>Endopterygota</taxon>
        <taxon>Coleoptera</taxon>
        <taxon>Polyphaga</taxon>
        <taxon>Cucujiformia</taxon>
        <taxon>Chrysomeloidea</taxon>
        <taxon>Cerambycidae</taxon>
        <taxon>Cerambycinae</taxon>
        <taxon>Callichromatini</taxon>
        <taxon>Aromia</taxon>
    </lineage>
</organism>
<dbReference type="InterPro" id="IPR015943">
    <property type="entry name" value="WD40/YVTN_repeat-like_dom_sf"/>
</dbReference>
<evidence type="ECO:0000256" key="9">
    <source>
        <dbReference type="ARBA" id="ARBA00022737"/>
    </source>
</evidence>
<comment type="similarity">
    <text evidence="4">Belongs to the WD repeat SCAP family.</text>
</comment>
<evidence type="ECO:0000256" key="1">
    <source>
        <dbReference type="ARBA" id="ARBA00004477"/>
    </source>
</evidence>
<dbReference type="PANTHER" id="PTHR46378:SF1">
    <property type="entry name" value="STEROL REGULATORY ELEMENT-BINDING PROTEIN CLEAVAGE-ACTIVATING PROTEIN"/>
    <property type="match status" value="1"/>
</dbReference>
<keyword evidence="8 21" id="KW-0812">Transmembrane</keyword>
<feature type="transmembrane region" description="Helical" evidence="21">
    <location>
        <begin position="202"/>
        <end position="233"/>
    </location>
</feature>
<dbReference type="InterPro" id="IPR001680">
    <property type="entry name" value="WD40_rpt"/>
</dbReference>
<keyword evidence="11 21" id="KW-1133">Transmembrane helix</keyword>
<evidence type="ECO:0000256" key="21">
    <source>
        <dbReference type="SAM" id="Phobius"/>
    </source>
</evidence>
<comment type="subcellular location">
    <subcellularLocation>
        <location evidence="2">Cytoplasmic vesicle</location>
        <location evidence="2">COPII-coated vesicle membrane</location>
        <topology evidence="2">Multi-pass membrane protein</topology>
    </subcellularLocation>
    <subcellularLocation>
        <location evidence="1">Endoplasmic reticulum membrane</location>
        <topology evidence="1">Multi-pass membrane protein</topology>
    </subcellularLocation>
    <subcellularLocation>
        <location evidence="3">Golgi apparatus membrane</location>
        <topology evidence="3">Multi-pass membrane protein</topology>
    </subcellularLocation>
</comment>
<sequence length="1403" mass="159514">MFLAKSILTVIIVTYGTTTAFWYDKMANKYSVSLEDDISYNDYLTDDYDGEKYDSNDVSNLPSDIGEDNYEHENEILERQLPDSGEAKIKKSQTWCRVRKIPRQLVENGYEFFPKSYTEYECVPHIKHDASSENSIYSHDVCLVKDVRCRPLQKTFVYFKRPIFAPCLLTKEEKTMNPRGEEPRRRGASGKSSTLQEKVATFYYTLGLFCITYPVYVLLFAIFVILACCFPLVNLPFPGKAPHVWTSILNDTNDVKPFCYVQQVVLRVAVLPWESELTLGDAFRAPLYEAFKLLEVVRNYQDPKSLKTLGHLCLHIEAIKKSIEKDRQNVLPQYSCLVLSPANLWHQDVQQFAQDSSILTTIFNHHSFQKSKTSVAEMLFGMHLFDTGIKRYPIRNRQRVIQYAVTLFFKEYDEEFIEGLQGKLIKLYPLHQNGTKTIGSSNDTLIKSKLGMAFTATFTVFSSLTMTMGICFFFGLTLNFEGGKAIFPYLAILVGLENVLVLTKSVVSTPLHLDVKIRNAQGLSKEGWSITKNLLLEITIFTFGLFTFVPAIQEFCIFAIVGLITDFFLQMFFFLTVLGIDISRMMNSVEKTNQNLRNSLYQTQSFFDKANFKVKGMNRSKSHPRLSTFPANIVAGQAQGAQEKKIPKRVRLFNIWARTRFFQRSFMILMVTWICMIVYNSDIINHYILNTVVEEKQSENRPASDLGNYSSIKLFPLLNTNSSIQVNYVTYSPLDLEYQQNQSHDVDKLRHSDYAPWLKLSWRHWPAILRKLSHVVRPDQAVLLRNPDEKYGDKFQWQALAVALDPIEFSDTDSAARTIPQADQPFYPTSPMEILLTTILCLISVVVLAYAFVVLYRCVCSRNYAEWRASWFSEKAEEPAEDQVLLEAVPVVLEGHQQEIECISTDGANIVSACLGGQMKVWDTNTGELVAQIDRKSYFVEDKTQELLSELDDTLSDYESGSPPSRDEMFPRLLNRINSDFSHITGDPLPSSDSKYDFNKSYRYFYFNHDYDVKIRNRHECLKDDGKRYSFSENSAKRQCSGDSSRPGNSEVSFRDGSASKIVNVDRELSECGSNLNGNKLSPIWCMECLDNLIVIGCADGRVEFWEGTTGKLKHIFEDGTESGITHVKIVGAKVIAVRLCGALELFQLHSYNQGRPIDWNFTCAYRRTHVRTGSMGSISDREISNQTDCDEDLRCLKMLTIKAHQQPVTCLDCEGGRILTGSQDHTLKVFRLDDGSPLYTLHGHCGPITCLFIDRVSPATSGSGSQDGMLCVWDLLTGTCMYNIQAHNGSITSLTYSASYVISLGTDERLCVWERFQGHLLNTIYVSQTFSSQVLMLAQHLVVTGRSGGLVIWDVRTGECVRTITLGRSPFVFINQLVLLRDAVLCDYGKQLSIIRFPPDNA</sequence>
<keyword evidence="15 21" id="KW-0472">Membrane</keyword>
<keyword evidence="6" id="KW-0153">Cholesterol metabolism</keyword>
<accession>A0AAV8Z3Y3</accession>
<dbReference type="EMBL" id="JAPWTK010000015">
    <property type="protein sequence ID" value="KAJ8958883.1"/>
    <property type="molecule type" value="Genomic_DNA"/>
</dbReference>
<dbReference type="PROSITE" id="PS50156">
    <property type="entry name" value="SSD"/>
    <property type="match status" value="1"/>
</dbReference>
<comment type="function">
    <text evidence="19">Escort protein required for cholesterol as well as lipid homeostasis. Regulates export of the SCAP-SREBP complex from the endoplasmic reticulum to the Golgi upon low cholesterol, thereby regulating the processing of sterol regulatory element-binding proteins (SREBPs) SREBF1/SREBP1 and SREBF2/SREBP2. At high sterol concentrations, formation of a ternary complex with INSIG (INSIG1 or INSIG2) leads to mask the ER export signal in SCAP, promoting retention of the complex in the endoplasmic reticulum. Low sterol concentrations trigger release of INSIG, a conformational change in the SSD domain of SCAP, unmasking of the ER export signal, promoting recruitment into COPII-coated vesicles and transport of the SCAP-SREBP to the Golgi: in the Golgi, SREBPs are then processed, releasing the transcription factor fragment of SREBPs from the membrane, its import into the nucleus and up-regulation of LDLR, INSIG1 and the mevalonate pathway. Binds cholesterol via its SSD domain.</text>
</comment>
<evidence type="ECO:0000256" key="8">
    <source>
        <dbReference type="ARBA" id="ARBA00022692"/>
    </source>
</evidence>
<evidence type="ECO:0000256" key="14">
    <source>
        <dbReference type="ARBA" id="ARBA00023121"/>
    </source>
</evidence>
<gene>
    <name evidence="23" type="ORF">NQ318_019651</name>
</gene>
<dbReference type="SMART" id="SM00320">
    <property type="entry name" value="WD40"/>
    <property type="match status" value="5"/>
</dbReference>
<dbReference type="PANTHER" id="PTHR46378">
    <property type="entry name" value="STEROL REGULATORY ELEMENT-BINDING PROTEIN CLEAVAGE-ACTIVATING PROTEIN"/>
    <property type="match status" value="1"/>
</dbReference>
<keyword evidence="9" id="KW-0677">Repeat</keyword>
<keyword evidence="12" id="KW-0333">Golgi apparatus</keyword>
<evidence type="ECO:0000256" key="15">
    <source>
        <dbReference type="ARBA" id="ARBA00023136"/>
    </source>
</evidence>
<dbReference type="GO" id="GO:0008203">
    <property type="term" value="P:cholesterol metabolic process"/>
    <property type="evidence" value="ECO:0007669"/>
    <property type="project" value="UniProtKB-KW"/>
</dbReference>
<dbReference type="Pfam" id="PF24017">
    <property type="entry name" value="Beta-prop_SCAP"/>
    <property type="match status" value="1"/>
</dbReference>
<dbReference type="PROSITE" id="PS50082">
    <property type="entry name" value="WD_REPEATS_2"/>
    <property type="match status" value="2"/>
</dbReference>
<feature type="transmembrane region" description="Helical" evidence="21">
    <location>
        <begin position="558"/>
        <end position="580"/>
    </location>
</feature>
<evidence type="ECO:0000313" key="23">
    <source>
        <dbReference type="EMBL" id="KAJ8958883.1"/>
    </source>
</evidence>
<evidence type="ECO:0000256" key="10">
    <source>
        <dbReference type="ARBA" id="ARBA00022824"/>
    </source>
</evidence>